<evidence type="ECO:0000259" key="5">
    <source>
        <dbReference type="PROSITE" id="PS51011"/>
    </source>
</evidence>
<evidence type="ECO:0000313" key="7">
    <source>
        <dbReference type="Proteomes" id="UP000823561"/>
    </source>
</evidence>
<feature type="region of interest" description="Disordered" evidence="4">
    <location>
        <begin position="826"/>
        <end position="854"/>
    </location>
</feature>
<dbReference type="PANTHER" id="PTHR13964">
    <property type="entry name" value="RBP-RELATED"/>
    <property type="match status" value="1"/>
</dbReference>
<feature type="compositionally biased region" description="Low complexity" evidence="4">
    <location>
        <begin position="482"/>
        <end position="495"/>
    </location>
</feature>
<feature type="region of interest" description="Disordered" evidence="4">
    <location>
        <begin position="598"/>
        <end position="642"/>
    </location>
</feature>
<keyword evidence="2" id="KW-0804">Transcription</keyword>
<sequence>MYKAAMEQNGLQWEGAPSCSRGSFAFYKSVSSRLETGSLGPVWKLGGFYFVRCGPHEPVCIAEVTLLWEDQAQRHLLASSRLYFLPEDTPKGRTRDHGEDEVLAVSKRIVLRVEDLAKWACAEPLVWRGGHVQGHLVGKTTSSLTGSQQPKEEPQGGGEGSCVRVLSYPQYCRYRSLQKRVQELGGWPRLRDPHIKTLEGIRMVQHNTRVLYCRDTFNHPTLDSNACILTQLGFSSIRLKGRPRKRRGRYPKVPEQPTGQQSESWMERMNENVLGSAELQWAGGWLHHPEEQLFLDQLFSFMERQGSPISKVPNLGFKKIDLFLMYSVVKRLGGYENVTTQRMWKAVYNELGGSPGSTSAATCTRRHYERLMLPYEQFMNSGSKPPKTQEPVVPIKPMRGRPPLHLKRQKTNGVSPPQQAVTADGVVVVRRGRGRPPGRRKVLAARANQGRHPLLAKPPPSQGALSPPPPQGPPAPAPPAVPQKQNHSTPSTLSPLPAPPVKPEELKLEPQDLATPIPRFSGLSQASPREPVTPVSQTGGLTQGTGGLVSNASPAVFSPTKGLCPLDLFRTRLGLGTPLSSTPVPSMHLQSLVRPQARLSAQASPVTSTPAGPRKDPHPPPQHQYSGCVEPENQGPLSSGATPGGVCGGGGAVQSPLLPLRILPLELDCSVQVRQLMRGSLGSECVQNFTKRLTAALAQDLESPRATAAPPSSSSLPSSSPALSPLPSPTTVAMVTQAEPLNLSRRGGVKRSAGDDTDLSLQHDGKDDGPSWTPVAKQPRLDADGLPLKPNGGVFRFPLFQDQPADLSLPCRVRAILRESRRLAAKGPDAAETKDMLPRPATTSNSTPCRSGVSPVVEEQNSAAGLGGPLPGVNSTPCRPGVNSDLCRPGVNSDLCRPGVNSDLCRPGVNSHLCRPGVSDLCRPGVNSDLCRPGVNSDLCRPGVNSDLCRPGVNSDLCRPGVNSDPCRPGVSPVVEDKNGAAGLGGPLPGVNSDLCRPGVNSTLCRPGVNSAPCRSGVSPVVEEQNSAAGLGSPLPGVNSAPCRPGVCPTVEERSTAPELDGSLGAAESGGAEGTLDGGLGGKSLLEVASEQLKHGKGDHTQLANRVQDTQGVYAVLPNGKLDALSDHSVMANVDSDAEGSHRKLANGEQDAQANGRTLAKCEKDIKDEHMALANGVPDGDSDDRALANGEGDAVGSFISLILPDSPPHSHCNSVASTLLS</sequence>
<evidence type="ECO:0000313" key="6">
    <source>
        <dbReference type="EMBL" id="KAG5285041.1"/>
    </source>
</evidence>
<evidence type="ECO:0000256" key="4">
    <source>
        <dbReference type="SAM" id="MobiDB-lite"/>
    </source>
</evidence>
<feature type="compositionally biased region" description="Polar residues" evidence="4">
    <location>
        <begin position="411"/>
        <end position="421"/>
    </location>
</feature>
<dbReference type="GO" id="GO:0000976">
    <property type="term" value="F:transcription cis-regulatory region binding"/>
    <property type="evidence" value="ECO:0007669"/>
    <property type="project" value="TreeGrafter"/>
</dbReference>
<gene>
    <name evidence="6" type="ORF">AALO_G00033450</name>
</gene>
<feature type="region of interest" description="Disordered" evidence="4">
    <location>
        <begin position="702"/>
        <end position="783"/>
    </location>
</feature>
<feature type="region of interest" description="Disordered" evidence="4">
    <location>
        <begin position="515"/>
        <end position="547"/>
    </location>
</feature>
<organism evidence="6 7">
    <name type="scientific">Alosa alosa</name>
    <name type="common">allis shad</name>
    <dbReference type="NCBI Taxonomy" id="278164"/>
    <lineage>
        <taxon>Eukaryota</taxon>
        <taxon>Metazoa</taxon>
        <taxon>Chordata</taxon>
        <taxon>Craniata</taxon>
        <taxon>Vertebrata</taxon>
        <taxon>Euteleostomi</taxon>
        <taxon>Actinopterygii</taxon>
        <taxon>Neopterygii</taxon>
        <taxon>Teleostei</taxon>
        <taxon>Clupei</taxon>
        <taxon>Clupeiformes</taxon>
        <taxon>Clupeoidei</taxon>
        <taxon>Clupeidae</taxon>
        <taxon>Alosa</taxon>
    </lineage>
</organism>
<feature type="region of interest" description="Disordered" evidence="4">
    <location>
        <begin position="1046"/>
        <end position="1079"/>
    </location>
</feature>
<dbReference type="Proteomes" id="UP000823561">
    <property type="component" value="Chromosome 2"/>
</dbReference>
<feature type="compositionally biased region" description="Low complexity" evidence="4">
    <location>
        <begin position="704"/>
        <end position="731"/>
    </location>
</feature>
<feature type="compositionally biased region" description="Pro residues" evidence="4">
    <location>
        <begin position="456"/>
        <end position="481"/>
    </location>
</feature>
<feature type="compositionally biased region" description="Basic residues" evidence="4">
    <location>
        <begin position="430"/>
        <end position="443"/>
    </location>
</feature>
<dbReference type="GO" id="GO:0006357">
    <property type="term" value="P:regulation of transcription by RNA polymerase II"/>
    <property type="evidence" value="ECO:0007669"/>
    <property type="project" value="TreeGrafter"/>
</dbReference>
<keyword evidence="3" id="KW-0539">Nucleus</keyword>
<dbReference type="SUPFAM" id="SSF46774">
    <property type="entry name" value="ARID-like"/>
    <property type="match status" value="1"/>
</dbReference>
<feature type="region of interest" description="Disordered" evidence="4">
    <location>
        <begin position="138"/>
        <end position="161"/>
    </location>
</feature>
<dbReference type="AlphaFoldDB" id="A0AAV6HHL2"/>
<dbReference type="CDD" id="cd16869">
    <property type="entry name" value="ARID_ARID5"/>
    <property type="match status" value="1"/>
</dbReference>
<dbReference type="Pfam" id="PF01388">
    <property type="entry name" value="ARID"/>
    <property type="match status" value="1"/>
</dbReference>
<dbReference type="FunFam" id="1.10.150.60:FF:000015">
    <property type="entry name" value="AT-rich interactive domain-containing protein 5B"/>
    <property type="match status" value="1"/>
</dbReference>
<feature type="compositionally biased region" description="Basic residues" evidence="4">
    <location>
        <begin position="398"/>
        <end position="410"/>
    </location>
</feature>
<keyword evidence="1" id="KW-0805">Transcription regulation</keyword>
<dbReference type="GO" id="GO:0005634">
    <property type="term" value="C:nucleus"/>
    <property type="evidence" value="ECO:0007669"/>
    <property type="project" value="TreeGrafter"/>
</dbReference>
<dbReference type="Gene3D" id="1.10.150.60">
    <property type="entry name" value="ARID DNA-binding domain"/>
    <property type="match status" value="1"/>
</dbReference>
<comment type="caution">
    <text evidence="6">The sequence shown here is derived from an EMBL/GenBank/DDBJ whole genome shotgun (WGS) entry which is preliminary data.</text>
</comment>
<feature type="compositionally biased region" description="Polar residues" evidence="4">
    <location>
        <begin position="599"/>
        <end position="610"/>
    </location>
</feature>
<feature type="region of interest" description="Disordered" evidence="4">
    <location>
        <begin position="378"/>
        <end position="503"/>
    </location>
</feature>
<accession>A0AAV6HHL2</accession>
<dbReference type="InterPro" id="IPR051232">
    <property type="entry name" value="ARID/SWI1_ChromRemod"/>
</dbReference>
<dbReference type="PROSITE" id="PS51011">
    <property type="entry name" value="ARID"/>
    <property type="match status" value="1"/>
</dbReference>
<reference evidence="6" key="1">
    <citation type="submission" date="2020-10" db="EMBL/GenBank/DDBJ databases">
        <title>Chromosome-scale genome assembly of the Allis shad, Alosa alosa.</title>
        <authorList>
            <person name="Margot Z."/>
            <person name="Christophe K."/>
            <person name="Cabau C."/>
            <person name="Louis A."/>
            <person name="Berthelot C."/>
            <person name="Parey E."/>
            <person name="Roest Crollius H."/>
            <person name="Montfort J."/>
            <person name="Robinson-Rechavi M."/>
            <person name="Bucao C."/>
            <person name="Bouchez O."/>
            <person name="Gislard M."/>
            <person name="Lluch J."/>
            <person name="Milhes M."/>
            <person name="Lampietro C."/>
            <person name="Lopez Roques C."/>
            <person name="Donnadieu C."/>
            <person name="Braasch I."/>
            <person name="Desvignes T."/>
            <person name="Postlethwait J."/>
            <person name="Bobe J."/>
            <person name="Guiguen Y."/>
        </authorList>
    </citation>
    <scope>NUCLEOTIDE SEQUENCE</scope>
    <source>
        <strain evidence="6">M-15738</strain>
        <tissue evidence="6">Blood</tissue>
    </source>
</reference>
<dbReference type="EMBL" id="JADWDJ010000002">
    <property type="protein sequence ID" value="KAG5285041.1"/>
    <property type="molecule type" value="Genomic_DNA"/>
</dbReference>
<feature type="region of interest" description="Disordered" evidence="4">
    <location>
        <begin position="243"/>
        <end position="264"/>
    </location>
</feature>
<dbReference type="InterPro" id="IPR001606">
    <property type="entry name" value="ARID_dom"/>
</dbReference>
<evidence type="ECO:0000256" key="1">
    <source>
        <dbReference type="ARBA" id="ARBA00023015"/>
    </source>
</evidence>
<dbReference type="PANTHER" id="PTHR13964:SF41">
    <property type="entry name" value="AT-RICH INTERACTIVE DOMAIN-CONTAINING PROTEIN 5B"/>
    <property type="match status" value="1"/>
</dbReference>
<dbReference type="SMART" id="SM00501">
    <property type="entry name" value="BRIGHT"/>
    <property type="match status" value="1"/>
</dbReference>
<evidence type="ECO:0000256" key="2">
    <source>
        <dbReference type="ARBA" id="ARBA00023163"/>
    </source>
</evidence>
<evidence type="ECO:0000256" key="3">
    <source>
        <dbReference type="ARBA" id="ARBA00023242"/>
    </source>
</evidence>
<dbReference type="InterPro" id="IPR036431">
    <property type="entry name" value="ARID_dom_sf"/>
</dbReference>
<feature type="domain" description="ARID" evidence="5">
    <location>
        <begin position="288"/>
        <end position="380"/>
    </location>
</feature>
<protein>
    <recommendedName>
        <fullName evidence="5">ARID domain-containing protein</fullName>
    </recommendedName>
</protein>
<name>A0AAV6HHL2_9TELE</name>
<dbReference type="SMART" id="SM01014">
    <property type="entry name" value="ARID"/>
    <property type="match status" value="1"/>
</dbReference>
<keyword evidence="7" id="KW-1185">Reference proteome</keyword>
<proteinExistence type="predicted"/>